<evidence type="ECO:0000313" key="2">
    <source>
        <dbReference type="Proteomes" id="UP000693672"/>
    </source>
</evidence>
<comment type="caution">
    <text evidence="1">The sequence shown here is derived from an EMBL/GenBank/DDBJ whole genome shotgun (WGS) entry which is preliminary data.</text>
</comment>
<evidence type="ECO:0000313" key="1">
    <source>
        <dbReference type="EMBL" id="CAG7613257.1"/>
    </source>
</evidence>
<keyword evidence="2" id="KW-1185">Reference proteome</keyword>
<dbReference type="EMBL" id="CAJVAS010000005">
    <property type="protein sequence ID" value="CAG7613257.1"/>
    <property type="molecule type" value="Genomic_DNA"/>
</dbReference>
<dbReference type="Pfam" id="PF05402">
    <property type="entry name" value="PqqD"/>
    <property type="match status" value="1"/>
</dbReference>
<organism evidence="1 2">
    <name type="scientific">Paenibacillus solanacearum</name>
    <dbReference type="NCBI Taxonomy" id="2048548"/>
    <lineage>
        <taxon>Bacteria</taxon>
        <taxon>Bacillati</taxon>
        <taxon>Bacillota</taxon>
        <taxon>Bacilli</taxon>
        <taxon>Bacillales</taxon>
        <taxon>Paenibacillaceae</taxon>
        <taxon>Paenibacillus</taxon>
    </lineage>
</organism>
<dbReference type="RefSeq" id="WP_218091390.1">
    <property type="nucleotide sequence ID" value="NZ_CAJVAS010000005.1"/>
</dbReference>
<gene>
    <name evidence="1" type="ORF">PAESOLCIP111_01580</name>
</gene>
<dbReference type="AlphaFoldDB" id="A0A916JZP5"/>
<evidence type="ECO:0008006" key="3">
    <source>
        <dbReference type="Google" id="ProtNLM"/>
    </source>
</evidence>
<reference evidence="1" key="1">
    <citation type="submission" date="2021-06" db="EMBL/GenBank/DDBJ databases">
        <authorList>
            <person name="Criscuolo A."/>
        </authorList>
    </citation>
    <scope>NUCLEOTIDE SEQUENCE</scope>
    <source>
        <strain evidence="1">CIP111600</strain>
    </source>
</reference>
<proteinExistence type="predicted"/>
<dbReference type="Proteomes" id="UP000693672">
    <property type="component" value="Unassembled WGS sequence"/>
</dbReference>
<accession>A0A916JZP5</accession>
<sequence length="89" mass="10172">MSKKFKRSMNVEVMETEQEWLILNAEQYTVTKLNEVGGLCWTLLKEPQTADSLALELQKHYDITAQEAVQDVTTFLTHLDQLGLIEDAS</sequence>
<protein>
    <recommendedName>
        <fullName evidence="3">PqqD family protein</fullName>
    </recommendedName>
</protein>
<name>A0A916JZP5_9BACL</name>
<dbReference type="InterPro" id="IPR008792">
    <property type="entry name" value="PQQD"/>
</dbReference>